<name>A0A173U7N9_9FIRM</name>
<gene>
    <name evidence="1" type="ORF">ERS852580_01993</name>
</gene>
<proteinExistence type="predicted"/>
<evidence type="ECO:0000313" key="2">
    <source>
        <dbReference type="Proteomes" id="UP000095673"/>
    </source>
</evidence>
<organism evidence="1 2">
    <name type="scientific">Agathobacter rectalis</name>
    <dbReference type="NCBI Taxonomy" id="39491"/>
    <lineage>
        <taxon>Bacteria</taxon>
        <taxon>Bacillati</taxon>
        <taxon>Bacillota</taxon>
        <taxon>Clostridia</taxon>
        <taxon>Lachnospirales</taxon>
        <taxon>Lachnospiraceae</taxon>
        <taxon>Agathobacter</taxon>
    </lineage>
</organism>
<reference evidence="1 2" key="1">
    <citation type="submission" date="2015-09" db="EMBL/GenBank/DDBJ databases">
        <authorList>
            <consortium name="Pathogen Informatics"/>
        </authorList>
    </citation>
    <scope>NUCLEOTIDE SEQUENCE [LARGE SCALE GENOMIC DNA]</scope>
    <source>
        <strain evidence="1 2">2789STDY5834968</strain>
    </source>
</reference>
<protein>
    <submittedName>
        <fullName evidence="1">Uncharacterized protein</fullName>
    </submittedName>
</protein>
<evidence type="ECO:0000313" key="1">
    <source>
        <dbReference type="EMBL" id="CUN10145.1"/>
    </source>
</evidence>
<sequence length="54" mass="6347">MLKQIWKRIGQVFIMIKRILTLRVVFDNILGSQKYKKETKIPKESICVLGISKL</sequence>
<dbReference type="AlphaFoldDB" id="A0A173U7N9"/>
<dbReference type="EMBL" id="CYXM01000008">
    <property type="protein sequence ID" value="CUN10145.1"/>
    <property type="molecule type" value="Genomic_DNA"/>
</dbReference>
<dbReference type="RefSeq" id="WP_172704777.1">
    <property type="nucleotide sequence ID" value="NZ_CYXM01000008.1"/>
</dbReference>
<dbReference type="Proteomes" id="UP000095673">
    <property type="component" value="Unassembled WGS sequence"/>
</dbReference>
<accession>A0A173U7N9</accession>